<dbReference type="PROSITE" id="PS00137">
    <property type="entry name" value="SUBTILASE_HIS"/>
    <property type="match status" value="1"/>
</dbReference>
<keyword evidence="14" id="KW-1133">Transmembrane helix</keyword>
<dbReference type="PRINTS" id="PR00723">
    <property type="entry name" value="SUBTILISIN"/>
</dbReference>
<keyword evidence="5 12" id="KW-0378">Hydrolase</keyword>
<gene>
    <name evidence="17" type="primary">PCSK7</name>
    <name evidence="17" type="ORF">HDU87_006568</name>
</gene>
<feature type="compositionally biased region" description="Low complexity" evidence="13">
    <location>
        <begin position="824"/>
        <end position="839"/>
    </location>
</feature>
<dbReference type="InterPro" id="IPR023828">
    <property type="entry name" value="Peptidase_S8_Ser-AS"/>
</dbReference>
<dbReference type="FunFam" id="3.40.50.200:FF:000021">
    <property type="entry name" value="Proprotein convertase subtilisin/kexin type 5a"/>
    <property type="match status" value="1"/>
</dbReference>
<dbReference type="Gene3D" id="2.60.120.260">
    <property type="entry name" value="Galactose-binding domain-like"/>
    <property type="match status" value="1"/>
</dbReference>
<dbReference type="InterPro" id="IPR008979">
    <property type="entry name" value="Galactose-bd-like_sf"/>
</dbReference>
<evidence type="ECO:0000256" key="6">
    <source>
        <dbReference type="ARBA" id="ARBA00022825"/>
    </source>
</evidence>
<keyword evidence="8" id="KW-0865">Zymogen</keyword>
<dbReference type="Gene3D" id="3.40.50.200">
    <property type="entry name" value="Peptidase S8/S53 domain"/>
    <property type="match status" value="1"/>
</dbReference>
<dbReference type="SUPFAM" id="SSF49785">
    <property type="entry name" value="Galactose-binding domain-like"/>
    <property type="match status" value="1"/>
</dbReference>
<dbReference type="PANTHER" id="PTHR42884">
    <property type="entry name" value="PROPROTEIN CONVERTASE SUBTILISIN/KEXIN-RELATED"/>
    <property type="match status" value="1"/>
</dbReference>
<feature type="compositionally biased region" description="Low complexity" evidence="13">
    <location>
        <begin position="861"/>
        <end position="870"/>
    </location>
</feature>
<dbReference type="CDD" id="cd04059">
    <property type="entry name" value="Peptidases_S8_Protein_convertases_Kexins_Furin-like"/>
    <property type="match status" value="1"/>
</dbReference>
<dbReference type="InterPro" id="IPR015500">
    <property type="entry name" value="Peptidase_S8_subtilisin-rel"/>
</dbReference>
<evidence type="ECO:0000256" key="7">
    <source>
        <dbReference type="ARBA" id="ARBA00022837"/>
    </source>
</evidence>
<dbReference type="AlphaFoldDB" id="A0AAD5XN90"/>
<evidence type="ECO:0000256" key="9">
    <source>
        <dbReference type="ARBA" id="ARBA00023157"/>
    </source>
</evidence>
<evidence type="ECO:0000256" key="15">
    <source>
        <dbReference type="SAM" id="SignalP"/>
    </source>
</evidence>
<feature type="signal peptide" evidence="15">
    <location>
        <begin position="1"/>
        <end position="25"/>
    </location>
</feature>
<dbReference type="InterPro" id="IPR022398">
    <property type="entry name" value="Peptidase_S8_His-AS"/>
</dbReference>
<evidence type="ECO:0000256" key="12">
    <source>
        <dbReference type="PROSITE-ProRule" id="PRU01240"/>
    </source>
</evidence>
<dbReference type="Pfam" id="PF01483">
    <property type="entry name" value="P_proprotein"/>
    <property type="match status" value="1"/>
</dbReference>
<keyword evidence="6 12" id="KW-0720">Serine protease</keyword>
<evidence type="ECO:0000256" key="8">
    <source>
        <dbReference type="ARBA" id="ARBA00023145"/>
    </source>
</evidence>
<dbReference type="SUPFAM" id="SSF52743">
    <property type="entry name" value="Subtilisin-like"/>
    <property type="match status" value="1"/>
</dbReference>
<protein>
    <submittedName>
        <fullName evidence="17">Proprotein convertase subtilisin/kexin type 7</fullName>
    </submittedName>
</protein>
<name>A0AAD5XN90_9FUNG</name>
<feature type="compositionally biased region" description="Low complexity" evidence="13">
    <location>
        <begin position="893"/>
        <end position="914"/>
    </location>
</feature>
<keyword evidence="7" id="KW-0106">Calcium</keyword>
<evidence type="ECO:0000256" key="4">
    <source>
        <dbReference type="ARBA" id="ARBA00022729"/>
    </source>
</evidence>
<dbReference type="PANTHER" id="PTHR42884:SF14">
    <property type="entry name" value="NEUROENDOCRINE CONVERTASE 1"/>
    <property type="match status" value="1"/>
</dbReference>
<feature type="region of interest" description="Disordered" evidence="13">
    <location>
        <begin position="767"/>
        <end position="914"/>
    </location>
</feature>
<organism evidence="17 18">
    <name type="scientific">Geranomyces variabilis</name>
    <dbReference type="NCBI Taxonomy" id="109894"/>
    <lineage>
        <taxon>Eukaryota</taxon>
        <taxon>Fungi</taxon>
        <taxon>Fungi incertae sedis</taxon>
        <taxon>Chytridiomycota</taxon>
        <taxon>Chytridiomycota incertae sedis</taxon>
        <taxon>Chytridiomycetes</taxon>
        <taxon>Spizellomycetales</taxon>
        <taxon>Powellomycetaceae</taxon>
        <taxon>Geranomyces</taxon>
    </lineage>
</organism>
<keyword evidence="18" id="KW-1185">Reference proteome</keyword>
<dbReference type="InterPro" id="IPR023827">
    <property type="entry name" value="Peptidase_S8_Asp-AS"/>
</dbReference>
<keyword evidence="4 15" id="KW-0732">Signal</keyword>
<dbReference type="Pfam" id="PF16470">
    <property type="entry name" value="S8_pro-domain"/>
    <property type="match status" value="1"/>
</dbReference>
<evidence type="ECO:0000313" key="17">
    <source>
        <dbReference type="EMBL" id="KAJ3174902.1"/>
    </source>
</evidence>
<feature type="active site" description="Charge relay system" evidence="11 12">
    <location>
        <position position="187"/>
    </location>
</feature>
<comment type="caution">
    <text evidence="17">The sequence shown here is derived from an EMBL/GenBank/DDBJ whole genome shotgun (WGS) entry which is preliminary data.</text>
</comment>
<dbReference type="EMBL" id="JADGJQ010000058">
    <property type="protein sequence ID" value="KAJ3174902.1"/>
    <property type="molecule type" value="Genomic_DNA"/>
</dbReference>
<evidence type="ECO:0000256" key="11">
    <source>
        <dbReference type="PIRSR" id="PIRSR615500-1"/>
    </source>
</evidence>
<feature type="domain" description="P/Homo B" evidence="16">
    <location>
        <begin position="474"/>
        <end position="620"/>
    </location>
</feature>
<dbReference type="InterPro" id="IPR034182">
    <property type="entry name" value="Kexin/furin"/>
</dbReference>
<keyword evidence="3" id="KW-0165">Cleavage on pair of basic residues</keyword>
<evidence type="ECO:0000256" key="14">
    <source>
        <dbReference type="SAM" id="Phobius"/>
    </source>
</evidence>
<dbReference type="InterPro" id="IPR036852">
    <property type="entry name" value="Peptidase_S8/S53_dom_sf"/>
</dbReference>
<feature type="active site" description="Charge relay system" evidence="11 12">
    <location>
        <position position="225"/>
    </location>
</feature>
<comment type="similarity">
    <text evidence="1">Belongs to the peptidase S8 family. Furin subfamily.</text>
</comment>
<sequence>MQGHGKTLVLLVLLVLYHFVPSTLASSASGKQGRQWAVQLHDPTTYQFFTPEQAETYAQEHGFHSLGQIGQLPGYFLLEAIDCRTLDVKSPMFADHCAKPGLKRRTPEVIHQEMVEADNVKWFEHQVAKKRAKRQLDFRQFPDPLFPRQWHLHNDGSIGGYANHDINVTPVWARGITGNGTTVSVIDDGVLFTHEDLSENWYEGGSYDFNERTTKPLPQSDADDHGTRCAGEIAAAVNNVCGVGVAPGVRLAAERLIADSATDAMEAQALNYHFNDIDIYSSSWGPDDDGASLDGPGYLAVAALEAGVTNGRNGLGNIFVFASGNGGQDGDNCNFDSFANSIHTVSIGAISNAGQMPSYGELCSAQLAVTYSGGNGIGIVTSDVGQGGTQCTDAHSGTSAAAPLASGMIALMLSVRPNLGWRDVQQLIIATAKKNDPHDSAWKTNAAGFHISDKYGFGSMDATLLVEAAEKHTLLPSPAIQVRKSSNNAEKITAKQPPAEGAVSTMQITDDEAGGLSSVEHVQAYVRIRHPQRKYLRIRLTSPAGTESVLATPRAKDMSLDGFNPWTFMTVQNWGEPCVGTWTLTIDDVRSGEKDPVTNAPYSSGELMGWSIAIHGTCGEEDVIIDPNQTQAGGRTCSHTVAAIRKQQQQRQKIITGVLIVGAISLTVCGIAFWWRTRGNRPGSAWTQLAQNSSEDLSPMYNDIESPAKGRLNIDSLRSPVDLESPLPPPESATSYHFPKGTSSGLKRSVSIELLAVRSNRLEGGELSPQIAVDMPTDDDDNAGEQAAARKQTQRVETVRNNYLKRMNSPLGKSHSISGLSQNAAPTLSPAPLASPATLRRQMNKTPPLDPRYSSSPLHSPAPSRKSTSKTPPPDFSWSANSATPSPQPLSRSASTSNLLKKSASASVLKKYQD</sequence>
<feature type="region of interest" description="Disordered" evidence="13">
    <location>
        <begin position="719"/>
        <end position="744"/>
    </location>
</feature>
<keyword evidence="9" id="KW-1015">Disulfide bond</keyword>
<proteinExistence type="inferred from homology"/>
<evidence type="ECO:0000256" key="10">
    <source>
        <dbReference type="ARBA" id="ARBA00023180"/>
    </source>
</evidence>
<dbReference type="Pfam" id="PF00082">
    <property type="entry name" value="Peptidase_S8"/>
    <property type="match status" value="1"/>
</dbReference>
<keyword evidence="2 12" id="KW-0645">Protease</keyword>
<keyword evidence="14" id="KW-0812">Transmembrane</keyword>
<dbReference type="InterPro" id="IPR032815">
    <property type="entry name" value="S8_pro-domain"/>
</dbReference>
<dbReference type="GO" id="GO:0005802">
    <property type="term" value="C:trans-Golgi network"/>
    <property type="evidence" value="ECO:0007669"/>
    <property type="project" value="TreeGrafter"/>
</dbReference>
<dbReference type="PROSITE" id="PS00138">
    <property type="entry name" value="SUBTILASE_SER"/>
    <property type="match status" value="1"/>
</dbReference>
<dbReference type="Gene3D" id="3.30.70.850">
    <property type="entry name" value="Peptidase S8, pro-domain"/>
    <property type="match status" value="1"/>
</dbReference>
<evidence type="ECO:0000256" key="5">
    <source>
        <dbReference type="ARBA" id="ARBA00022801"/>
    </source>
</evidence>
<dbReference type="InterPro" id="IPR000209">
    <property type="entry name" value="Peptidase_S8/S53_dom"/>
</dbReference>
<evidence type="ECO:0000313" key="18">
    <source>
        <dbReference type="Proteomes" id="UP001212152"/>
    </source>
</evidence>
<evidence type="ECO:0000256" key="3">
    <source>
        <dbReference type="ARBA" id="ARBA00022685"/>
    </source>
</evidence>
<dbReference type="PROSITE" id="PS51829">
    <property type="entry name" value="P_HOMO_B"/>
    <property type="match status" value="1"/>
</dbReference>
<evidence type="ECO:0000259" key="16">
    <source>
        <dbReference type="PROSITE" id="PS51829"/>
    </source>
</evidence>
<keyword evidence="14" id="KW-0472">Membrane</keyword>
<evidence type="ECO:0000256" key="13">
    <source>
        <dbReference type="SAM" id="MobiDB-lite"/>
    </source>
</evidence>
<evidence type="ECO:0000256" key="1">
    <source>
        <dbReference type="ARBA" id="ARBA00005325"/>
    </source>
</evidence>
<accession>A0AAD5XN90</accession>
<dbReference type="InterPro" id="IPR002884">
    <property type="entry name" value="P_dom"/>
</dbReference>
<dbReference type="InterPro" id="IPR038466">
    <property type="entry name" value="S8_pro-domain_sf"/>
</dbReference>
<keyword evidence="10" id="KW-0325">Glycoprotein</keyword>
<dbReference type="PROSITE" id="PS51892">
    <property type="entry name" value="SUBTILASE"/>
    <property type="match status" value="1"/>
</dbReference>
<dbReference type="Proteomes" id="UP001212152">
    <property type="component" value="Unassembled WGS sequence"/>
</dbReference>
<dbReference type="PROSITE" id="PS00136">
    <property type="entry name" value="SUBTILASE_ASP"/>
    <property type="match status" value="1"/>
</dbReference>
<reference evidence="17" key="1">
    <citation type="submission" date="2020-05" db="EMBL/GenBank/DDBJ databases">
        <title>Phylogenomic resolution of chytrid fungi.</title>
        <authorList>
            <person name="Stajich J.E."/>
            <person name="Amses K."/>
            <person name="Simmons R."/>
            <person name="Seto K."/>
            <person name="Myers J."/>
            <person name="Bonds A."/>
            <person name="Quandt C.A."/>
            <person name="Barry K."/>
            <person name="Liu P."/>
            <person name="Grigoriev I."/>
            <person name="Longcore J.E."/>
            <person name="James T.Y."/>
        </authorList>
    </citation>
    <scope>NUCLEOTIDE SEQUENCE</scope>
    <source>
        <strain evidence="17">JEL0379</strain>
    </source>
</reference>
<dbReference type="GO" id="GO:0016485">
    <property type="term" value="P:protein processing"/>
    <property type="evidence" value="ECO:0007669"/>
    <property type="project" value="TreeGrafter"/>
</dbReference>
<feature type="active site" description="Charge relay system" evidence="11 12">
    <location>
        <position position="399"/>
    </location>
</feature>
<dbReference type="GO" id="GO:0000139">
    <property type="term" value="C:Golgi membrane"/>
    <property type="evidence" value="ECO:0007669"/>
    <property type="project" value="TreeGrafter"/>
</dbReference>
<dbReference type="GO" id="GO:0004252">
    <property type="term" value="F:serine-type endopeptidase activity"/>
    <property type="evidence" value="ECO:0007669"/>
    <property type="project" value="UniProtKB-UniRule"/>
</dbReference>
<evidence type="ECO:0000256" key="2">
    <source>
        <dbReference type="ARBA" id="ARBA00022670"/>
    </source>
</evidence>
<feature type="chain" id="PRO_5041955250" evidence="15">
    <location>
        <begin position="26"/>
        <end position="914"/>
    </location>
</feature>
<feature type="transmembrane region" description="Helical" evidence="14">
    <location>
        <begin position="654"/>
        <end position="675"/>
    </location>
</feature>
<feature type="compositionally biased region" description="Polar residues" evidence="13">
    <location>
        <begin position="878"/>
        <end position="892"/>
    </location>
</feature>